<dbReference type="WBParaSite" id="TCLT_0000453901-mRNA-1">
    <property type="protein sequence ID" value="TCLT_0000453901-mRNA-1"/>
    <property type="gene ID" value="TCLT_0000453901"/>
</dbReference>
<reference evidence="8" key="1">
    <citation type="submission" date="2017-02" db="UniProtKB">
        <authorList>
            <consortium name="WormBaseParasite"/>
        </authorList>
    </citation>
    <scope>IDENTIFICATION</scope>
</reference>
<dbReference type="GO" id="GO:0005737">
    <property type="term" value="C:cytoplasm"/>
    <property type="evidence" value="ECO:0007669"/>
    <property type="project" value="TreeGrafter"/>
</dbReference>
<dbReference type="GO" id="GO:0005634">
    <property type="term" value="C:nucleus"/>
    <property type="evidence" value="ECO:0007669"/>
    <property type="project" value="TreeGrafter"/>
</dbReference>
<dbReference type="AlphaFoldDB" id="A0A0N5CW28"/>
<dbReference type="GO" id="GO:0009408">
    <property type="term" value="P:response to heat"/>
    <property type="evidence" value="ECO:0007669"/>
    <property type="project" value="TreeGrafter"/>
</dbReference>
<comment type="similarity">
    <text evidence="2 3">Belongs to the small heat shock protein (HSP20) family.</text>
</comment>
<evidence type="ECO:0000256" key="1">
    <source>
        <dbReference type="ARBA" id="ARBA00023016"/>
    </source>
</evidence>
<feature type="domain" description="SHSP" evidence="5">
    <location>
        <begin position="53"/>
        <end position="154"/>
    </location>
</feature>
<evidence type="ECO:0000313" key="7">
    <source>
        <dbReference type="Proteomes" id="UP000276776"/>
    </source>
</evidence>
<dbReference type="InterPro" id="IPR002068">
    <property type="entry name" value="A-crystallin/Hsp20_dom"/>
</dbReference>
<dbReference type="PANTHER" id="PTHR45640:SF13">
    <property type="entry name" value="HEAT SHOCK PROTEIN 22-RELATED"/>
    <property type="match status" value="1"/>
</dbReference>
<dbReference type="GO" id="GO:0051082">
    <property type="term" value="F:unfolded protein binding"/>
    <property type="evidence" value="ECO:0007669"/>
    <property type="project" value="TreeGrafter"/>
</dbReference>
<protein>
    <submittedName>
        <fullName evidence="8">SHSP domain-containing protein</fullName>
    </submittedName>
</protein>
<sequence>MSSSSAYNRTSSYNRTYEKRIIEEGPQITRIVSPLHVSNIGSSLHPPISLTSLSSSGTGAGLITTYHQSDDYFYVQIDLSQFKPEDLKVSVVNSFIVIEAKHGEREDKKFNLPPSIPADAVTSNLTADGHLSVTASAPRHKEDGIERTIPIKLVASTVKPDVKPQSTTEQSSSQE</sequence>
<evidence type="ECO:0000256" key="2">
    <source>
        <dbReference type="PROSITE-ProRule" id="PRU00285"/>
    </source>
</evidence>
<dbReference type="SUPFAM" id="SSF49764">
    <property type="entry name" value="HSP20-like chaperones"/>
    <property type="match status" value="1"/>
</dbReference>
<accession>A0A0N5CW28</accession>
<evidence type="ECO:0000259" key="5">
    <source>
        <dbReference type="PROSITE" id="PS01031"/>
    </source>
</evidence>
<evidence type="ECO:0000256" key="3">
    <source>
        <dbReference type="RuleBase" id="RU003616"/>
    </source>
</evidence>
<reference evidence="6 7" key="2">
    <citation type="submission" date="2018-11" db="EMBL/GenBank/DDBJ databases">
        <authorList>
            <consortium name="Pathogen Informatics"/>
        </authorList>
    </citation>
    <scope>NUCLEOTIDE SEQUENCE [LARGE SCALE GENOMIC DNA]</scope>
</reference>
<dbReference type="Pfam" id="PF00011">
    <property type="entry name" value="HSP20"/>
    <property type="match status" value="1"/>
</dbReference>
<feature type="region of interest" description="Disordered" evidence="4">
    <location>
        <begin position="156"/>
        <end position="175"/>
    </location>
</feature>
<keyword evidence="7" id="KW-1185">Reference proteome</keyword>
<dbReference type="PROSITE" id="PS01031">
    <property type="entry name" value="SHSP"/>
    <property type="match status" value="1"/>
</dbReference>
<dbReference type="EMBL" id="UYYF01004292">
    <property type="protein sequence ID" value="VDN01651.1"/>
    <property type="molecule type" value="Genomic_DNA"/>
</dbReference>
<keyword evidence="1" id="KW-0346">Stress response</keyword>
<dbReference type="OrthoDB" id="1431247at2759"/>
<dbReference type="STRING" id="103827.A0A0N5CW28"/>
<dbReference type="InterPro" id="IPR008978">
    <property type="entry name" value="HSP20-like_chaperone"/>
</dbReference>
<feature type="compositionally biased region" description="Low complexity" evidence="4">
    <location>
        <begin position="165"/>
        <end position="175"/>
    </location>
</feature>
<evidence type="ECO:0000313" key="8">
    <source>
        <dbReference type="WBParaSite" id="TCLT_0000453901-mRNA-1"/>
    </source>
</evidence>
<dbReference type="OMA" id="TYEKRII"/>
<proteinExistence type="inferred from homology"/>
<dbReference type="CDD" id="cd06526">
    <property type="entry name" value="metazoan_ACD"/>
    <property type="match status" value="1"/>
</dbReference>
<dbReference type="Proteomes" id="UP000276776">
    <property type="component" value="Unassembled WGS sequence"/>
</dbReference>
<dbReference type="Gene3D" id="2.60.40.790">
    <property type="match status" value="1"/>
</dbReference>
<name>A0A0N5CW28_THECL</name>
<organism evidence="8">
    <name type="scientific">Thelazia callipaeda</name>
    <name type="common">Oriental eyeworm</name>
    <name type="synonym">Parasitic nematode</name>
    <dbReference type="NCBI Taxonomy" id="103827"/>
    <lineage>
        <taxon>Eukaryota</taxon>
        <taxon>Metazoa</taxon>
        <taxon>Ecdysozoa</taxon>
        <taxon>Nematoda</taxon>
        <taxon>Chromadorea</taxon>
        <taxon>Rhabditida</taxon>
        <taxon>Spirurina</taxon>
        <taxon>Spiruromorpha</taxon>
        <taxon>Thelazioidea</taxon>
        <taxon>Thelaziidae</taxon>
        <taxon>Thelazia</taxon>
    </lineage>
</organism>
<dbReference type="GO" id="GO:0042026">
    <property type="term" value="P:protein refolding"/>
    <property type="evidence" value="ECO:0007669"/>
    <property type="project" value="TreeGrafter"/>
</dbReference>
<evidence type="ECO:0000313" key="6">
    <source>
        <dbReference type="EMBL" id="VDN01651.1"/>
    </source>
</evidence>
<evidence type="ECO:0000256" key="4">
    <source>
        <dbReference type="SAM" id="MobiDB-lite"/>
    </source>
</evidence>
<dbReference type="InterPro" id="IPR001436">
    <property type="entry name" value="Alpha-crystallin/sHSP_animal"/>
</dbReference>
<dbReference type="PANTHER" id="PTHR45640">
    <property type="entry name" value="HEAT SHOCK PROTEIN HSP-12.2-RELATED"/>
    <property type="match status" value="1"/>
</dbReference>
<gene>
    <name evidence="6" type="ORF">TCLT_LOCUS4528</name>
</gene>